<accession>A0AAV7U7E8</accession>
<feature type="region of interest" description="Disordered" evidence="1">
    <location>
        <begin position="1"/>
        <end position="25"/>
    </location>
</feature>
<feature type="region of interest" description="Disordered" evidence="1">
    <location>
        <begin position="395"/>
        <end position="431"/>
    </location>
</feature>
<proteinExistence type="predicted"/>
<feature type="compositionally biased region" description="Polar residues" evidence="1">
    <location>
        <begin position="416"/>
        <end position="431"/>
    </location>
</feature>
<evidence type="ECO:0000256" key="1">
    <source>
        <dbReference type="SAM" id="MobiDB-lite"/>
    </source>
</evidence>
<name>A0AAV7U7E8_PLEWA</name>
<sequence length="431" mass="45911">MAAVPDDKAAEHMRATTLGNSSSAVHEYDEMKKETSTHSLGKEVGGIVNLADGTVPATLPPGLIKVPISHPKTANRISSRQIPQENALILQSILSIAQRSSVTEDTAVLQEKKTASTSSGMAAVPDDTAAEHMWATTLGNSSSAVHEYDEMKKETSTHSLGKEVGGIVNLADGTVPATLPPVNAIDPWFYGICSLRPEGGKESTSNQSASVASSRRHSVQENPLILQSLLNVLRATSVMEETAILQEQEGMVDAPADRILHDPEVAIWNHYSSPAYEAPSDQLNSSAELVLNTVDYVLSSLNVPSPAGLVESPSSSPRSAPNPCEGQISYVGPLIPQSILSVILDDIEQDYIEMLEAHAEKSLWRSSPLAATTDSSAHDGVDAIMWEHRSPPTYDMHIKNEGITPTTGGYSHETTDNSMATASSPSSTGMR</sequence>
<evidence type="ECO:0000313" key="3">
    <source>
        <dbReference type="Proteomes" id="UP001066276"/>
    </source>
</evidence>
<keyword evidence="3" id="KW-1185">Reference proteome</keyword>
<protein>
    <submittedName>
        <fullName evidence="2">Uncharacterized protein</fullName>
    </submittedName>
</protein>
<dbReference type="AlphaFoldDB" id="A0AAV7U7E8"/>
<comment type="caution">
    <text evidence="2">The sequence shown here is derived from an EMBL/GenBank/DDBJ whole genome shotgun (WGS) entry which is preliminary data.</text>
</comment>
<feature type="compositionally biased region" description="Basic and acidic residues" evidence="1">
    <location>
        <begin position="1"/>
        <end position="14"/>
    </location>
</feature>
<dbReference type="EMBL" id="JANPWB010000005">
    <property type="protein sequence ID" value="KAJ1183587.1"/>
    <property type="molecule type" value="Genomic_DNA"/>
</dbReference>
<organism evidence="2 3">
    <name type="scientific">Pleurodeles waltl</name>
    <name type="common">Iberian ribbed newt</name>
    <dbReference type="NCBI Taxonomy" id="8319"/>
    <lineage>
        <taxon>Eukaryota</taxon>
        <taxon>Metazoa</taxon>
        <taxon>Chordata</taxon>
        <taxon>Craniata</taxon>
        <taxon>Vertebrata</taxon>
        <taxon>Euteleostomi</taxon>
        <taxon>Amphibia</taxon>
        <taxon>Batrachia</taxon>
        <taxon>Caudata</taxon>
        <taxon>Salamandroidea</taxon>
        <taxon>Salamandridae</taxon>
        <taxon>Pleurodelinae</taxon>
        <taxon>Pleurodeles</taxon>
    </lineage>
</organism>
<reference evidence="2" key="1">
    <citation type="journal article" date="2022" name="bioRxiv">
        <title>Sequencing and chromosome-scale assembly of the giantPleurodeles waltlgenome.</title>
        <authorList>
            <person name="Brown T."/>
            <person name="Elewa A."/>
            <person name="Iarovenko S."/>
            <person name="Subramanian E."/>
            <person name="Araus A.J."/>
            <person name="Petzold A."/>
            <person name="Susuki M."/>
            <person name="Suzuki K.-i.T."/>
            <person name="Hayashi T."/>
            <person name="Toyoda A."/>
            <person name="Oliveira C."/>
            <person name="Osipova E."/>
            <person name="Leigh N.D."/>
            <person name="Simon A."/>
            <person name="Yun M.H."/>
        </authorList>
    </citation>
    <scope>NUCLEOTIDE SEQUENCE</scope>
    <source>
        <strain evidence="2">20211129_DDA</strain>
        <tissue evidence="2">Liver</tissue>
    </source>
</reference>
<gene>
    <name evidence="2" type="ORF">NDU88_000404</name>
</gene>
<evidence type="ECO:0000313" key="2">
    <source>
        <dbReference type="EMBL" id="KAJ1183587.1"/>
    </source>
</evidence>
<dbReference type="Proteomes" id="UP001066276">
    <property type="component" value="Chromosome 3_1"/>
</dbReference>